<comment type="caution">
    <text evidence="8">The sequence shown here is derived from an EMBL/GenBank/DDBJ whole genome shotgun (WGS) entry which is preliminary data.</text>
</comment>
<dbReference type="EMBL" id="JAHCVI010000006">
    <property type="protein sequence ID" value="KAG7284356.1"/>
    <property type="molecule type" value="Genomic_DNA"/>
</dbReference>
<dbReference type="GO" id="GO:0045122">
    <property type="term" value="P:aflatoxin biosynthetic process"/>
    <property type="evidence" value="ECO:0007669"/>
    <property type="project" value="InterPro"/>
</dbReference>
<evidence type="ECO:0000256" key="1">
    <source>
        <dbReference type="ARBA" id="ARBA00022723"/>
    </source>
</evidence>
<protein>
    <recommendedName>
        <fullName evidence="7">Zn(2)-C6 fungal-type domain-containing protein</fullName>
    </recommendedName>
</protein>
<dbReference type="AlphaFoldDB" id="A0AAD4HV13"/>
<keyword evidence="9" id="KW-1185">Reference proteome</keyword>
<gene>
    <name evidence="8" type="ORF">NEMBOFW57_010729</name>
</gene>
<feature type="region of interest" description="Disordered" evidence="6">
    <location>
        <begin position="318"/>
        <end position="375"/>
    </location>
</feature>
<dbReference type="GO" id="GO:0005634">
    <property type="term" value="C:nucleus"/>
    <property type="evidence" value="ECO:0007669"/>
    <property type="project" value="InterPro"/>
</dbReference>
<dbReference type="PRINTS" id="PR00755">
    <property type="entry name" value="AFLATOXINBRP"/>
</dbReference>
<evidence type="ECO:0000256" key="5">
    <source>
        <dbReference type="ARBA" id="ARBA00023242"/>
    </source>
</evidence>
<dbReference type="PROSITE" id="PS00463">
    <property type="entry name" value="ZN2_CY6_FUNGAL_1"/>
    <property type="match status" value="1"/>
</dbReference>
<feature type="region of interest" description="Disordered" evidence="6">
    <location>
        <begin position="1"/>
        <end position="23"/>
    </location>
</feature>
<dbReference type="InterPro" id="IPR050675">
    <property type="entry name" value="OAF3"/>
</dbReference>
<dbReference type="GO" id="GO:0000981">
    <property type="term" value="F:DNA-binding transcription factor activity, RNA polymerase II-specific"/>
    <property type="evidence" value="ECO:0007669"/>
    <property type="project" value="InterPro"/>
</dbReference>
<keyword evidence="5" id="KW-0539">Nucleus</keyword>
<evidence type="ECO:0000313" key="8">
    <source>
        <dbReference type="EMBL" id="KAG7284356.1"/>
    </source>
</evidence>
<dbReference type="GO" id="GO:0003677">
    <property type="term" value="F:DNA binding"/>
    <property type="evidence" value="ECO:0007669"/>
    <property type="project" value="UniProtKB-KW"/>
</dbReference>
<reference evidence="8" key="1">
    <citation type="submission" date="2023-02" db="EMBL/GenBank/DDBJ databases">
        <authorList>
            <person name="Palmer J.M."/>
        </authorList>
    </citation>
    <scope>NUCLEOTIDE SEQUENCE</scope>
    <source>
        <strain evidence="8">FW57</strain>
    </source>
</reference>
<dbReference type="PANTHER" id="PTHR31069:SF31">
    <property type="entry name" value="MONODICTYPHENONE CLUSTER TRANSCRIPTION FACTOR-RELATED"/>
    <property type="match status" value="1"/>
</dbReference>
<evidence type="ECO:0000256" key="3">
    <source>
        <dbReference type="ARBA" id="ARBA00023125"/>
    </source>
</evidence>
<evidence type="ECO:0000313" key="9">
    <source>
        <dbReference type="Proteomes" id="UP001197093"/>
    </source>
</evidence>
<dbReference type="InterPro" id="IPR001138">
    <property type="entry name" value="Zn2Cys6_DnaBD"/>
</dbReference>
<name>A0AAD4HV13_9PEZI</name>
<keyword evidence="4" id="KW-0804">Transcription</keyword>
<dbReference type="Pfam" id="PF00172">
    <property type="entry name" value="Zn_clus"/>
    <property type="match status" value="1"/>
</dbReference>
<proteinExistence type="predicted"/>
<dbReference type="SMART" id="SM00066">
    <property type="entry name" value="GAL4"/>
    <property type="match status" value="1"/>
</dbReference>
<dbReference type="InterPro" id="IPR036864">
    <property type="entry name" value="Zn2-C6_fun-type_DNA-bd_sf"/>
</dbReference>
<evidence type="ECO:0000256" key="2">
    <source>
        <dbReference type="ARBA" id="ARBA00023015"/>
    </source>
</evidence>
<dbReference type="PROSITE" id="PS50048">
    <property type="entry name" value="ZN2_CY6_FUNGAL_2"/>
    <property type="match status" value="1"/>
</dbReference>
<evidence type="ECO:0000259" key="7">
    <source>
        <dbReference type="PROSITE" id="PS50048"/>
    </source>
</evidence>
<dbReference type="SUPFAM" id="SSF57701">
    <property type="entry name" value="Zn2/Cys6 DNA-binding domain"/>
    <property type="match status" value="1"/>
</dbReference>
<dbReference type="PANTHER" id="PTHR31069">
    <property type="entry name" value="OLEATE-ACTIVATED TRANSCRIPTION FACTOR 1-RELATED"/>
    <property type="match status" value="1"/>
</dbReference>
<dbReference type="Proteomes" id="UP001197093">
    <property type="component" value="Unassembled WGS sequence"/>
</dbReference>
<feature type="compositionally biased region" description="Pro residues" evidence="6">
    <location>
        <begin position="324"/>
        <end position="341"/>
    </location>
</feature>
<dbReference type="GO" id="GO:0008270">
    <property type="term" value="F:zinc ion binding"/>
    <property type="evidence" value="ECO:0007669"/>
    <property type="project" value="InterPro"/>
</dbReference>
<feature type="domain" description="Zn(2)-C6 fungal-type" evidence="7">
    <location>
        <begin position="24"/>
        <end position="54"/>
    </location>
</feature>
<feature type="compositionally biased region" description="Low complexity" evidence="6">
    <location>
        <begin position="343"/>
        <end position="360"/>
    </location>
</feature>
<keyword evidence="2" id="KW-0805">Transcription regulation</keyword>
<dbReference type="Pfam" id="PF08493">
    <property type="entry name" value="AflR"/>
    <property type="match status" value="1"/>
</dbReference>
<keyword evidence="1" id="KW-0479">Metal-binding</keyword>
<evidence type="ECO:0000256" key="4">
    <source>
        <dbReference type="ARBA" id="ARBA00023163"/>
    </source>
</evidence>
<accession>A0AAD4HV13</accession>
<organism evidence="8 9">
    <name type="scientific">Staphylotrichum longicolle</name>
    <dbReference type="NCBI Taxonomy" id="669026"/>
    <lineage>
        <taxon>Eukaryota</taxon>
        <taxon>Fungi</taxon>
        <taxon>Dikarya</taxon>
        <taxon>Ascomycota</taxon>
        <taxon>Pezizomycotina</taxon>
        <taxon>Sordariomycetes</taxon>
        <taxon>Sordariomycetidae</taxon>
        <taxon>Sordariales</taxon>
        <taxon>Chaetomiaceae</taxon>
        <taxon>Staphylotrichum</taxon>
    </lineage>
</organism>
<sequence>MLDSAVRPSVGPPSTQSPRKLRDSCTDCASSKVKCSKDKPTCARCARRGVTCTYMVSRRTGRTSSTASKGEPTQIWIGASGTQRPSLRVGTPLLPQATITSSTQDGLGGQTPDAGFGPGPETDLWNSILSPSVLMADPAGLSPPLTTIGTDVGELFDLGLHSPMVLDCPEQVGPAEANHHPTPDIFGDMDLSVSPPDFATTHTHSHTSAFDWTLPSGTSTPPSCCFTVALDILTRLFPNAPSSCTLPGTPSLSGSLPSDGASPKARTIDSVISENKQIIESLTNLLDCHCSQDEYLISIMTLIALKVMGWYSAAAADDSLSPSPSTPSPPQPLIPSWPGPGPGIRSAGSASGSGSGSASPTDRRPSSASSVGGPLGEQVLRLPATVGNYCVAGQHQGRMAAQLVLSELHRVQRLVNALSKRLESIRLRAGRTAGSSASSSGLGSVRGGDGGGGVAGVVGVARAPPFSVPTFCQLEEDLRKRLRVLSSETIDVLRRA</sequence>
<dbReference type="CDD" id="cd00067">
    <property type="entry name" value="GAL4"/>
    <property type="match status" value="1"/>
</dbReference>
<evidence type="ECO:0000256" key="6">
    <source>
        <dbReference type="SAM" id="MobiDB-lite"/>
    </source>
</evidence>
<dbReference type="InterPro" id="IPR013700">
    <property type="entry name" value="AflR"/>
</dbReference>
<dbReference type="Gene3D" id="4.10.240.10">
    <property type="entry name" value="Zn(2)-C6 fungal-type DNA-binding domain"/>
    <property type="match status" value="1"/>
</dbReference>
<keyword evidence="3" id="KW-0238">DNA-binding</keyword>